<dbReference type="CDD" id="cd01450">
    <property type="entry name" value="vWFA_subfamily_ECM"/>
    <property type="match status" value="3"/>
</dbReference>
<reference evidence="4" key="2">
    <citation type="submission" date="2020-11" db="EMBL/GenBank/DDBJ databases">
        <authorList>
            <person name="McCartney M.A."/>
            <person name="Auch B."/>
            <person name="Kono T."/>
            <person name="Mallez S."/>
            <person name="Becker A."/>
            <person name="Gohl D.M."/>
            <person name="Silverstein K.A.T."/>
            <person name="Koren S."/>
            <person name="Bechman K.B."/>
            <person name="Herman A."/>
            <person name="Abrahante J.E."/>
            <person name="Garbe J."/>
        </authorList>
    </citation>
    <scope>NUCLEOTIDE SEQUENCE</scope>
    <source>
        <strain evidence="4">Duluth1</strain>
        <tissue evidence="4">Whole animal</tissue>
    </source>
</reference>
<dbReference type="Pfam" id="PF00092">
    <property type="entry name" value="VWA"/>
    <property type="match status" value="4"/>
</dbReference>
<name>A0A9D4IA71_DREPO</name>
<dbReference type="InterPro" id="IPR002557">
    <property type="entry name" value="Chitin-bd_dom"/>
</dbReference>
<dbReference type="Pfam" id="PF01607">
    <property type="entry name" value="CBM_14"/>
    <property type="match status" value="1"/>
</dbReference>
<dbReference type="EMBL" id="JAIWYP010000010">
    <property type="protein sequence ID" value="KAH3753954.1"/>
    <property type="molecule type" value="Genomic_DNA"/>
</dbReference>
<sequence>MRLTITCAFILVTMATRARAQNVNCANPVDVMFLMDGSDSIDASEWSKEKDFVARIVMALDISPSTVNVGFTVYSSDIHTHTGLNPFQPKVVLNAKIRNVEHPTGIATNTAMGIAHVTQTLKEQPRTRANAPKIMIVITDGTSVNPAETIRQAQDAKASGITIIAVGIGNTAFVEELREISSSPQHYYQAPDFDTLRGIETQIRNIICRVVTTTRAPIFVPPTQPPSLVPIQGNINCNNPADIIFLIDGSDSISDQDYVRLKSFVATLIENFEVSQQAIHVGLIVYSSAIGDKVPLSPFKNKFLLKALARNLNHPRLGTDTGGGLEAASNMIREQGRKNVPEMIVVITDGRSTIPYKTIMQAAKAKAEGITLIAIGVGKDIFSQELNVIASGPKYVSEVADFTSLESIINAMRDLICTAITTPTPITTTMMPITPPPSIDPPDSGLICTVPGDVIFVLDGSNSIHPNDWIRQRNFVSNLINNLEIGRQYIHVAVVVYSTGIGEVIPLVPFQPQSVLSNRVGKLVQPSYGTDTALGIERARQILTDQGRKDAPNVVIVVTDGKSTHPDRTHIQSMMAKADGVTMFAVGVGPDVFEDEMHNIASSGAQVFKVADFVSLQSIIKVLRDKICQVVQTTTSAPATMPTTTMPTTTVMVTPSLVQLYPCDESRTEADIMFLVGGTKTMSPYDWMMSKHLAANFLDGLAIAREFSHVGVVVSDSGRSDTIGMSPFKAKKYLQEMFRGLLHPNGDMDTATGLRKIQNFFDASGRPSSKKLVVYLTNGASASPADAAREADIMKRKGVDIVTMGIGNRLNSAELQALASKPTLTFSSPDSVSSFRRLPELQRAVCELLRKPITTTQAPTTPSDLCAGCLIDSGTGYNPVAGDCTRYVQCWRDGPHIRALVRSCPFGQFWDADAITCRPSFLVRCSADPCRSADSMFTYSMPEYGCRGYWKCIDGFSVGHCCPAGSAYVDGMGCRETSTCSEMCPPRGGVAVNPTCDRKPHWDSRYYIEIVYGRGEIVRPCPAGTIFYEKKCECDFGLSGLLPATPHVQCQPAASFPFNLDLMDKSQFGSNVGINGVRRTDLGTAHFNHNGTSNMNLWRFAGGDWGNQLVIKFKFRFDFSNKLVDYGGIPVDLGGPDMDLGLVSDYHMTDIDWRLWDRLRQIRSLEDWRRLLNEFGQSRTFYIFLGTLGFKPGTSNSHQVLSILSTPEAYAQFQILLDQMQGRLNADVNIDRATSGGLREILTLLRSMRDVIDWGLITRRLRGEETVTVPPNAIAHLTGTGEYLWDGRSSMWIRTAPSGTLPIPPTVTWQGADEHLLNIGGTETASEWRFNEKSGQWERYAAIDIGGGHHGQYEWLTASDARAAGEQTSQTSGNAGVEFWQWNATGSQQPIRASTSVNGTGSYAATGNSSGGIAGMSWQDILNMLNDAQNNTSGTWQWTTHGTSGDTTRAANQQALEALMRQFNIGGGGSGGVGGSATWQWNASVDRPTSQGLTNQRSRLC</sequence>
<feature type="chain" id="PRO_5039087132" evidence="1">
    <location>
        <begin position="21"/>
        <end position="1501"/>
    </location>
</feature>
<evidence type="ECO:0000313" key="4">
    <source>
        <dbReference type="EMBL" id="KAH3753954.1"/>
    </source>
</evidence>
<dbReference type="SMART" id="SM00327">
    <property type="entry name" value="VWA"/>
    <property type="match status" value="4"/>
</dbReference>
<gene>
    <name evidence="4" type="ORF">DPMN_188609</name>
</gene>
<feature type="domain" description="Chitin-binding type-2" evidence="3">
    <location>
        <begin position="863"/>
        <end position="927"/>
    </location>
</feature>
<protein>
    <submittedName>
        <fullName evidence="4">Uncharacterized protein</fullName>
    </submittedName>
</protein>
<evidence type="ECO:0000259" key="2">
    <source>
        <dbReference type="PROSITE" id="PS50234"/>
    </source>
</evidence>
<reference evidence="4" key="1">
    <citation type="journal article" date="2019" name="bioRxiv">
        <title>The Genome of the Zebra Mussel, Dreissena polymorpha: A Resource for Invasive Species Research.</title>
        <authorList>
            <person name="McCartney M.A."/>
            <person name="Auch B."/>
            <person name="Kono T."/>
            <person name="Mallez S."/>
            <person name="Zhang Y."/>
            <person name="Obille A."/>
            <person name="Becker A."/>
            <person name="Abrahante J.E."/>
            <person name="Garbe J."/>
            <person name="Badalamenti J.P."/>
            <person name="Herman A."/>
            <person name="Mangelson H."/>
            <person name="Liachko I."/>
            <person name="Sullivan S."/>
            <person name="Sone E.D."/>
            <person name="Koren S."/>
            <person name="Silverstein K.A.T."/>
            <person name="Beckman K.B."/>
            <person name="Gohl D.M."/>
        </authorList>
    </citation>
    <scope>NUCLEOTIDE SEQUENCE</scope>
    <source>
        <strain evidence="4">Duluth1</strain>
        <tissue evidence="4">Whole animal</tissue>
    </source>
</reference>
<feature type="domain" description="VWFA" evidence="2">
    <location>
        <begin position="453"/>
        <end position="627"/>
    </location>
</feature>
<dbReference type="Gene3D" id="2.170.140.10">
    <property type="entry name" value="Chitin binding domain"/>
    <property type="match status" value="1"/>
</dbReference>
<dbReference type="SUPFAM" id="SSF53300">
    <property type="entry name" value="vWA-like"/>
    <property type="match status" value="4"/>
</dbReference>
<dbReference type="GO" id="GO:0008061">
    <property type="term" value="F:chitin binding"/>
    <property type="evidence" value="ECO:0007669"/>
    <property type="project" value="InterPro"/>
</dbReference>
<accession>A0A9D4IA71</accession>
<dbReference type="SMART" id="SM00494">
    <property type="entry name" value="ChtBD2"/>
    <property type="match status" value="1"/>
</dbReference>
<dbReference type="Proteomes" id="UP000828390">
    <property type="component" value="Unassembled WGS sequence"/>
</dbReference>
<organism evidence="4 5">
    <name type="scientific">Dreissena polymorpha</name>
    <name type="common">Zebra mussel</name>
    <name type="synonym">Mytilus polymorpha</name>
    <dbReference type="NCBI Taxonomy" id="45954"/>
    <lineage>
        <taxon>Eukaryota</taxon>
        <taxon>Metazoa</taxon>
        <taxon>Spiralia</taxon>
        <taxon>Lophotrochozoa</taxon>
        <taxon>Mollusca</taxon>
        <taxon>Bivalvia</taxon>
        <taxon>Autobranchia</taxon>
        <taxon>Heteroconchia</taxon>
        <taxon>Euheterodonta</taxon>
        <taxon>Imparidentia</taxon>
        <taxon>Neoheterodontei</taxon>
        <taxon>Myida</taxon>
        <taxon>Dreissenoidea</taxon>
        <taxon>Dreissenidae</taxon>
        <taxon>Dreissena</taxon>
    </lineage>
</organism>
<dbReference type="PROSITE" id="PS50234">
    <property type="entry name" value="VWFA"/>
    <property type="match status" value="4"/>
</dbReference>
<comment type="caution">
    <text evidence="4">The sequence shown here is derived from an EMBL/GenBank/DDBJ whole genome shotgun (WGS) entry which is preliminary data.</text>
</comment>
<dbReference type="InterPro" id="IPR036508">
    <property type="entry name" value="Chitin-bd_dom_sf"/>
</dbReference>
<evidence type="ECO:0000313" key="5">
    <source>
        <dbReference type="Proteomes" id="UP000828390"/>
    </source>
</evidence>
<dbReference type="CDD" id="cd00198">
    <property type="entry name" value="vWFA"/>
    <property type="match status" value="1"/>
</dbReference>
<evidence type="ECO:0000256" key="1">
    <source>
        <dbReference type="SAM" id="SignalP"/>
    </source>
</evidence>
<keyword evidence="1" id="KW-0732">Signal</keyword>
<dbReference type="PANTHER" id="PTHR24020:SF20">
    <property type="entry name" value="PH DOMAIN-CONTAINING PROTEIN"/>
    <property type="match status" value="1"/>
</dbReference>
<feature type="signal peptide" evidence="1">
    <location>
        <begin position="1"/>
        <end position="20"/>
    </location>
</feature>
<dbReference type="Gene3D" id="3.40.50.410">
    <property type="entry name" value="von Willebrand factor, type A domain"/>
    <property type="match status" value="4"/>
</dbReference>
<dbReference type="PROSITE" id="PS50940">
    <property type="entry name" value="CHIT_BIND_II"/>
    <property type="match status" value="1"/>
</dbReference>
<evidence type="ECO:0000259" key="3">
    <source>
        <dbReference type="PROSITE" id="PS50940"/>
    </source>
</evidence>
<keyword evidence="5" id="KW-1185">Reference proteome</keyword>
<dbReference type="InterPro" id="IPR002035">
    <property type="entry name" value="VWF_A"/>
</dbReference>
<feature type="domain" description="VWFA" evidence="2">
    <location>
        <begin position="242"/>
        <end position="412"/>
    </location>
</feature>
<proteinExistence type="predicted"/>
<dbReference type="PANTHER" id="PTHR24020">
    <property type="entry name" value="COLLAGEN ALPHA"/>
    <property type="match status" value="1"/>
</dbReference>
<dbReference type="InterPro" id="IPR050525">
    <property type="entry name" value="ECM_Assembly_Org"/>
</dbReference>
<dbReference type="InterPro" id="IPR036465">
    <property type="entry name" value="vWFA_dom_sf"/>
</dbReference>
<feature type="domain" description="VWFA" evidence="2">
    <location>
        <begin position="671"/>
        <end position="845"/>
    </location>
</feature>
<dbReference type="GO" id="GO:0005576">
    <property type="term" value="C:extracellular region"/>
    <property type="evidence" value="ECO:0007669"/>
    <property type="project" value="InterPro"/>
</dbReference>
<dbReference type="SUPFAM" id="SSF57625">
    <property type="entry name" value="Invertebrate chitin-binding proteins"/>
    <property type="match status" value="1"/>
</dbReference>
<feature type="domain" description="VWFA" evidence="2">
    <location>
        <begin position="30"/>
        <end position="203"/>
    </location>
</feature>
<dbReference type="PRINTS" id="PR00453">
    <property type="entry name" value="VWFADOMAIN"/>
</dbReference>